<proteinExistence type="inferred from homology"/>
<dbReference type="InterPro" id="IPR020561">
    <property type="entry name" value="PRibGlycinamid_synth_ATP-grasp"/>
</dbReference>
<dbReference type="Gene3D" id="3.30.1490.20">
    <property type="entry name" value="ATP-grasp fold, A domain"/>
    <property type="match status" value="1"/>
</dbReference>
<dbReference type="SMART" id="SM01210">
    <property type="entry name" value="GARS_C"/>
    <property type="match status" value="1"/>
</dbReference>
<keyword evidence="5 12" id="KW-0436">Ligase</keyword>
<evidence type="ECO:0000256" key="11">
    <source>
        <dbReference type="ARBA" id="ARBA00042864"/>
    </source>
</evidence>
<gene>
    <name evidence="12 15" type="primary">purD</name>
    <name evidence="15" type="ORF">L0668_14300</name>
</gene>
<dbReference type="Gene3D" id="3.30.470.20">
    <property type="entry name" value="ATP-grasp fold, B domain"/>
    <property type="match status" value="1"/>
</dbReference>
<dbReference type="InterPro" id="IPR016185">
    <property type="entry name" value="PreATP-grasp_dom_sf"/>
</dbReference>
<dbReference type="Pfam" id="PF01071">
    <property type="entry name" value="GARS_A"/>
    <property type="match status" value="1"/>
</dbReference>
<dbReference type="Pfam" id="PF02843">
    <property type="entry name" value="GARS_C"/>
    <property type="match status" value="1"/>
</dbReference>
<dbReference type="SUPFAM" id="SSF52440">
    <property type="entry name" value="PreATP-grasp domain"/>
    <property type="match status" value="1"/>
</dbReference>
<dbReference type="GO" id="GO:0004637">
    <property type="term" value="F:phosphoribosylamine-glycine ligase activity"/>
    <property type="evidence" value="ECO:0007669"/>
    <property type="project" value="UniProtKB-EC"/>
</dbReference>
<evidence type="ECO:0000256" key="7">
    <source>
        <dbReference type="ARBA" id="ARBA00022755"/>
    </source>
</evidence>
<dbReference type="SUPFAM" id="SSF56059">
    <property type="entry name" value="Glutathione synthetase ATP-binding domain-like"/>
    <property type="match status" value="1"/>
</dbReference>
<evidence type="ECO:0000313" key="16">
    <source>
        <dbReference type="Proteomes" id="UP001521137"/>
    </source>
</evidence>
<evidence type="ECO:0000256" key="2">
    <source>
        <dbReference type="ARBA" id="ARBA00001946"/>
    </source>
</evidence>
<dbReference type="InterPro" id="IPR037123">
    <property type="entry name" value="PRibGlycinamide_synth_C_sf"/>
</dbReference>
<evidence type="ECO:0000256" key="4">
    <source>
        <dbReference type="ARBA" id="ARBA00013255"/>
    </source>
</evidence>
<keyword evidence="8 13" id="KW-0067">ATP-binding</keyword>
<dbReference type="InterPro" id="IPR000115">
    <property type="entry name" value="PRibGlycinamide_synth"/>
</dbReference>
<evidence type="ECO:0000256" key="5">
    <source>
        <dbReference type="ARBA" id="ARBA00022598"/>
    </source>
</evidence>
<evidence type="ECO:0000256" key="9">
    <source>
        <dbReference type="ARBA" id="ARBA00038345"/>
    </source>
</evidence>
<dbReference type="InterPro" id="IPR020560">
    <property type="entry name" value="PRibGlycinamide_synth_C-dom"/>
</dbReference>
<dbReference type="PANTHER" id="PTHR43472:SF1">
    <property type="entry name" value="PHOSPHORIBOSYLAMINE--GLYCINE LIGASE, CHLOROPLASTIC"/>
    <property type="match status" value="1"/>
</dbReference>
<dbReference type="EC" id="6.3.4.13" evidence="4 12"/>
<evidence type="ECO:0000256" key="12">
    <source>
        <dbReference type="HAMAP-Rule" id="MF_00138"/>
    </source>
</evidence>
<dbReference type="InterPro" id="IPR020559">
    <property type="entry name" value="PRibGlycinamide_synth_CS"/>
</dbReference>
<evidence type="ECO:0000256" key="6">
    <source>
        <dbReference type="ARBA" id="ARBA00022741"/>
    </source>
</evidence>
<organism evidence="15 16">
    <name type="scientific">Paraglaciecola algarum</name>
    <dbReference type="NCBI Taxonomy" id="3050085"/>
    <lineage>
        <taxon>Bacteria</taxon>
        <taxon>Pseudomonadati</taxon>
        <taxon>Pseudomonadota</taxon>
        <taxon>Gammaproteobacteria</taxon>
        <taxon>Alteromonadales</taxon>
        <taxon>Alteromonadaceae</taxon>
        <taxon>Paraglaciecola</taxon>
    </lineage>
</organism>
<comment type="pathway">
    <text evidence="3 12">Purine metabolism; IMP biosynthesis via de novo pathway; N(1)-(5-phospho-D-ribosyl)glycinamide from 5-phospho-alpha-D-ribose 1-diphosphate: step 2/2.</text>
</comment>
<keyword evidence="7 12" id="KW-0658">Purine biosynthesis</keyword>
<dbReference type="Gene3D" id="3.90.600.10">
    <property type="entry name" value="Phosphoribosylglycinamide synthetase, C-terminal domain"/>
    <property type="match status" value="1"/>
</dbReference>
<feature type="domain" description="ATP-grasp" evidence="14">
    <location>
        <begin position="109"/>
        <end position="316"/>
    </location>
</feature>
<evidence type="ECO:0000313" key="15">
    <source>
        <dbReference type="EMBL" id="MCF2949286.1"/>
    </source>
</evidence>
<protein>
    <recommendedName>
        <fullName evidence="4 12">Phosphoribosylamine--glycine ligase</fullName>
        <ecNumber evidence="4 12">6.3.4.13</ecNumber>
    </recommendedName>
    <alternativeName>
        <fullName evidence="12">GARS</fullName>
    </alternativeName>
    <alternativeName>
        <fullName evidence="10 12">Glycinamide ribonucleotide synthetase</fullName>
    </alternativeName>
    <alternativeName>
        <fullName evidence="11 12">Phosphoribosylglycinamide synthetase</fullName>
    </alternativeName>
</protein>
<dbReference type="InterPro" id="IPR011761">
    <property type="entry name" value="ATP-grasp"/>
</dbReference>
<dbReference type="Pfam" id="PF02844">
    <property type="entry name" value="GARS_N"/>
    <property type="match status" value="1"/>
</dbReference>
<keyword evidence="6 13" id="KW-0547">Nucleotide-binding</keyword>
<dbReference type="SUPFAM" id="SSF51246">
    <property type="entry name" value="Rudiment single hybrid motif"/>
    <property type="match status" value="1"/>
</dbReference>
<evidence type="ECO:0000256" key="10">
    <source>
        <dbReference type="ARBA" id="ARBA00042242"/>
    </source>
</evidence>
<dbReference type="PROSITE" id="PS50975">
    <property type="entry name" value="ATP_GRASP"/>
    <property type="match status" value="1"/>
</dbReference>
<comment type="caution">
    <text evidence="15">The sequence shown here is derived from an EMBL/GenBank/DDBJ whole genome shotgun (WGS) entry which is preliminary data.</text>
</comment>
<dbReference type="EMBL" id="JAKGAS010000007">
    <property type="protein sequence ID" value="MCF2949286.1"/>
    <property type="molecule type" value="Genomic_DNA"/>
</dbReference>
<dbReference type="InterPro" id="IPR013815">
    <property type="entry name" value="ATP_grasp_subdomain_1"/>
</dbReference>
<sequence>MKVLIIGGGGREHALAWKAAQSEKVSEVYLAPGNAGTALEDKLINVNVGAEDVPALVNFAETTKIDLTIVGPEVPLVLGVVDAFEAKGMKIFGPSQAAAQLEGSKAFTKDFLERHSIPTGDYQNFTEIDPAIAYVQEKGAPIVIKADGLAAGKGVIVAMTLAEAEDAIRDMLAGNAFGEAGSRVVIEEFLDGEEASFIVMVDGKNVLPFATSQDHKRAYNNDQGPNTGGMGAYSPAPVVTADIHKRIMEEVIYPTVNGMASEDNTYVGFLYAGLMIMADGTPKVIEYNCRFGDPETQPIMLRLQSDLVELVEAALDGNLDKIQAEFDSRASVGVVLSAGGYPGNYNKGDVISGLELGNNEAKVFHAGTKEINGKVTTNGGRVLCATALGNSVTEAQKNAYELVKTISWKGMFHRDDIAYRAIAREAEK</sequence>
<keyword evidence="16" id="KW-1185">Reference proteome</keyword>
<dbReference type="InterPro" id="IPR011054">
    <property type="entry name" value="Rudment_hybrid_motif"/>
</dbReference>
<dbReference type="Gene3D" id="3.40.50.20">
    <property type="match status" value="1"/>
</dbReference>
<evidence type="ECO:0000256" key="8">
    <source>
        <dbReference type="ARBA" id="ARBA00022840"/>
    </source>
</evidence>
<dbReference type="PROSITE" id="PS00184">
    <property type="entry name" value="GARS"/>
    <property type="match status" value="1"/>
</dbReference>
<evidence type="ECO:0000256" key="1">
    <source>
        <dbReference type="ARBA" id="ARBA00001936"/>
    </source>
</evidence>
<evidence type="ECO:0000256" key="13">
    <source>
        <dbReference type="PROSITE-ProRule" id="PRU00409"/>
    </source>
</evidence>
<evidence type="ECO:0000256" key="3">
    <source>
        <dbReference type="ARBA" id="ARBA00005174"/>
    </source>
</evidence>
<dbReference type="RefSeq" id="WP_235313381.1">
    <property type="nucleotide sequence ID" value="NZ_JAKGAS010000007.1"/>
</dbReference>
<dbReference type="NCBIfam" id="TIGR00877">
    <property type="entry name" value="purD"/>
    <property type="match status" value="1"/>
</dbReference>
<reference evidence="15 16" key="1">
    <citation type="submission" date="2022-01" db="EMBL/GenBank/DDBJ databases">
        <title>Paraglaciecola sp. G1-23.</title>
        <authorList>
            <person name="Jin M.S."/>
            <person name="Han D.M."/>
            <person name="Kim H.M."/>
            <person name="Jeon C.O."/>
        </authorList>
    </citation>
    <scope>NUCLEOTIDE SEQUENCE [LARGE SCALE GENOMIC DNA]</scope>
    <source>
        <strain evidence="15 16">G1-23</strain>
    </source>
</reference>
<comment type="similarity">
    <text evidence="9 12">Belongs to the GARS family.</text>
</comment>
<dbReference type="Proteomes" id="UP001521137">
    <property type="component" value="Unassembled WGS sequence"/>
</dbReference>
<dbReference type="InterPro" id="IPR020562">
    <property type="entry name" value="PRibGlycinamide_synth_N"/>
</dbReference>
<evidence type="ECO:0000259" key="14">
    <source>
        <dbReference type="PROSITE" id="PS50975"/>
    </source>
</evidence>
<dbReference type="PANTHER" id="PTHR43472">
    <property type="entry name" value="PHOSPHORIBOSYLAMINE--GLYCINE LIGASE"/>
    <property type="match status" value="1"/>
</dbReference>
<comment type="cofactor">
    <cofactor evidence="2">
        <name>Mg(2+)</name>
        <dbReference type="ChEBI" id="CHEBI:18420"/>
    </cofactor>
</comment>
<dbReference type="SMART" id="SM01209">
    <property type="entry name" value="GARS_A"/>
    <property type="match status" value="1"/>
</dbReference>
<comment type="cofactor">
    <cofactor evidence="1">
        <name>Mn(2+)</name>
        <dbReference type="ChEBI" id="CHEBI:29035"/>
    </cofactor>
</comment>
<dbReference type="HAMAP" id="MF_00138">
    <property type="entry name" value="GARS"/>
    <property type="match status" value="1"/>
</dbReference>
<comment type="catalytic activity">
    <reaction evidence="12">
        <text>5-phospho-beta-D-ribosylamine + glycine + ATP = N(1)-(5-phospho-beta-D-ribosyl)glycinamide + ADP + phosphate + H(+)</text>
        <dbReference type="Rhea" id="RHEA:17453"/>
        <dbReference type="ChEBI" id="CHEBI:15378"/>
        <dbReference type="ChEBI" id="CHEBI:30616"/>
        <dbReference type="ChEBI" id="CHEBI:43474"/>
        <dbReference type="ChEBI" id="CHEBI:57305"/>
        <dbReference type="ChEBI" id="CHEBI:58681"/>
        <dbReference type="ChEBI" id="CHEBI:143788"/>
        <dbReference type="ChEBI" id="CHEBI:456216"/>
        <dbReference type="EC" id="6.3.4.13"/>
    </reaction>
</comment>
<name>A0ABS9DCC3_9ALTE</name>
<accession>A0ABS9DCC3</accession>